<keyword evidence="2" id="KW-1185">Reference proteome</keyword>
<gene>
    <name evidence="1" type="ORF">AN477_13030</name>
</gene>
<organism evidence="1 2">
    <name type="scientific">Alicyclobacillus ferrooxydans</name>
    <dbReference type="NCBI Taxonomy" id="471514"/>
    <lineage>
        <taxon>Bacteria</taxon>
        <taxon>Bacillati</taxon>
        <taxon>Bacillota</taxon>
        <taxon>Bacilli</taxon>
        <taxon>Bacillales</taxon>
        <taxon>Alicyclobacillaceae</taxon>
        <taxon>Alicyclobacillus</taxon>
    </lineage>
</organism>
<dbReference type="Pfam" id="PF13419">
    <property type="entry name" value="HAD_2"/>
    <property type="match status" value="1"/>
</dbReference>
<dbReference type="Proteomes" id="UP000050482">
    <property type="component" value="Unassembled WGS sequence"/>
</dbReference>
<dbReference type="InterPro" id="IPR023214">
    <property type="entry name" value="HAD_sf"/>
</dbReference>
<evidence type="ECO:0008006" key="3">
    <source>
        <dbReference type="Google" id="ProtNLM"/>
    </source>
</evidence>
<proteinExistence type="predicted"/>
<evidence type="ECO:0000313" key="1">
    <source>
        <dbReference type="EMBL" id="KPV43360.1"/>
    </source>
</evidence>
<name>A0A0P9EJZ8_9BACL</name>
<dbReference type="RefSeq" id="WP_054969597.1">
    <property type="nucleotide sequence ID" value="NZ_LJCO01000052.1"/>
</dbReference>
<dbReference type="SUPFAM" id="SSF56784">
    <property type="entry name" value="HAD-like"/>
    <property type="match status" value="1"/>
</dbReference>
<dbReference type="InterPro" id="IPR036412">
    <property type="entry name" value="HAD-like_sf"/>
</dbReference>
<sequence length="209" mass="23250">MTTILFDLDGTLINTASIVLPAFKHTLEHFHVPVPDDRALLSTFGMPDDDIWKMLMPEADDDTRKTAFRHAESRITQAMFEHDILIPHTRDVLRGLLDRGHTLTTASNCGTGYLNAVLDSQDIRQFFTKPLCLELVGGSTKADILTEHFRSFEKEECVMVGDRSSDVQAAKTHGIRVIGCELGFGSAAELTDADIVVHDLRELLPIFTV</sequence>
<dbReference type="EMBL" id="LJCO01000052">
    <property type="protein sequence ID" value="KPV43360.1"/>
    <property type="molecule type" value="Genomic_DNA"/>
</dbReference>
<dbReference type="PATRIC" id="fig|471514.4.peg.2429"/>
<evidence type="ECO:0000313" key="2">
    <source>
        <dbReference type="Proteomes" id="UP000050482"/>
    </source>
</evidence>
<dbReference type="SFLD" id="SFLDS00003">
    <property type="entry name" value="Haloacid_Dehalogenase"/>
    <property type="match status" value="1"/>
</dbReference>
<protein>
    <recommendedName>
        <fullName evidence="3">Haloacid dehalogenase</fullName>
    </recommendedName>
</protein>
<reference evidence="1 2" key="1">
    <citation type="submission" date="2015-09" db="EMBL/GenBank/DDBJ databases">
        <title>Draft genome sequence of Alicyclobacillus ferrooxydans DSM 22381.</title>
        <authorList>
            <person name="Hemp J."/>
        </authorList>
    </citation>
    <scope>NUCLEOTIDE SEQUENCE [LARGE SCALE GENOMIC DNA]</scope>
    <source>
        <strain evidence="1 2">TC-34</strain>
    </source>
</reference>
<dbReference type="GO" id="GO:0005829">
    <property type="term" value="C:cytosol"/>
    <property type="evidence" value="ECO:0007669"/>
    <property type="project" value="TreeGrafter"/>
</dbReference>
<dbReference type="InterPro" id="IPR023198">
    <property type="entry name" value="PGP-like_dom2"/>
</dbReference>
<dbReference type="Gene3D" id="1.10.150.240">
    <property type="entry name" value="Putative phosphatase, domain 2"/>
    <property type="match status" value="1"/>
</dbReference>
<accession>A0A0P9EJZ8</accession>
<dbReference type="PANTHER" id="PTHR43434">
    <property type="entry name" value="PHOSPHOGLYCOLATE PHOSPHATASE"/>
    <property type="match status" value="1"/>
</dbReference>
<dbReference type="STRING" id="471514.AN477_13030"/>
<dbReference type="GO" id="GO:0006281">
    <property type="term" value="P:DNA repair"/>
    <property type="evidence" value="ECO:0007669"/>
    <property type="project" value="TreeGrafter"/>
</dbReference>
<dbReference type="GO" id="GO:0008967">
    <property type="term" value="F:phosphoglycolate phosphatase activity"/>
    <property type="evidence" value="ECO:0007669"/>
    <property type="project" value="TreeGrafter"/>
</dbReference>
<dbReference type="PANTHER" id="PTHR43434:SF1">
    <property type="entry name" value="PHOSPHOGLYCOLATE PHOSPHATASE"/>
    <property type="match status" value="1"/>
</dbReference>
<comment type="caution">
    <text evidence="1">The sequence shown here is derived from an EMBL/GenBank/DDBJ whole genome shotgun (WGS) entry which is preliminary data.</text>
</comment>
<dbReference type="InterPro" id="IPR041492">
    <property type="entry name" value="HAD_2"/>
</dbReference>
<dbReference type="SFLD" id="SFLDG01129">
    <property type="entry name" value="C1.5:_HAD__Beta-PGM__Phosphata"/>
    <property type="match status" value="1"/>
</dbReference>
<dbReference type="Gene3D" id="3.40.50.1000">
    <property type="entry name" value="HAD superfamily/HAD-like"/>
    <property type="match status" value="1"/>
</dbReference>
<dbReference type="InterPro" id="IPR050155">
    <property type="entry name" value="HAD-like_hydrolase_sf"/>
</dbReference>
<dbReference type="AlphaFoldDB" id="A0A0P9EJZ8"/>